<keyword evidence="2" id="KW-1185">Reference proteome</keyword>
<dbReference type="PANTHER" id="PTHR40026">
    <property type="entry name" value="PROTEIN VEG"/>
    <property type="match status" value="1"/>
</dbReference>
<dbReference type="Proteomes" id="UP000189941">
    <property type="component" value="Unassembled WGS sequence"/>
</dbReference>
<protein>
    <submittedName>
        <fullName evidence="1">Uncharacterized protein Veg</fullName>
    </submittedName>
</protein>
<dbReference type="PANTHER" id="PTHR40026:SF1">
    <property type="entry name" value="PROTEIN VEG"/>
    <property type="match status" value="1"/>
</dbReference>
<evidence type="ECO:0000313" key="1">
    <source>
        <dbReference type="EMBL" id="SJZ87419.1"/>
    </source>
</evidence>
<name>A0A1T4P7H9_9LACT</name>
<gene>
    <name evidence="1" type="ORF">SAMN02746011_01972</name>
</gene>
<dbReference type="InterPro" id="IPR009366">
    <property type="entry name" value="Protein_Veg"/>
</dbReference>
<accession>A0A1T4P7H9</accession>
<evidence type="ECO:0000313" key="2">
    <source>
        <dbReference type="Proteomes" id="UP000189941"/>
    </source>
</evidence>
<dbReference type="STRING" id="1121925.SAMN02746011_01972"/>
<dbReference type="AlphaFoldDB" id="A0A1T4P7H9"/>
<sequence length="97" mass="11382">MLKLIIYLKYVTMVREGVETMPKDLVEIKSLLDENLGEEIIVTVQMGRKKKRERRGVLRETYRSVFVVDLDQDDNNIDRVSFSYSDVLTHSIDVEFV</sequence>
<organism evidence="1 2">
    <name type="scientific">Globicatella sulfidifaciens DSM 15739</name>
    <dbReference type="NCBI Taxonomy" id="1121925"/>
    <lineage>
        <taxon>Bacteria</taxon>
        <taxon>Bacillati</taxon>
        <taxon>Bacillota</taxon>
        <taxon>Bacilli</taxon>
        <taxon>Lactobacillales</taxon>
        <taxon>Aerococcaceae</taxon>
        <taxon>Globicatella</taxon>
    </lineage>
</organism>
<dbReference type="Gene3D" id="2.30.30.100">
    <property type="match status" value="1"/>
</dbReference>
<dbReference type="GO" id="GO:0006355">
    <property type="term" value="P:regulation of DNA-templated transcription"/>
    <property type="evidence" value="ECO:0007669"/>
    <property type="project" value="InterPro"/>
</dbReference>
<dbReference type="EMBL" id="FUWO01000030">
    <property type="protein sequence ID" value="SJZ87419.1"/>
    <property type="molecule type" value="Genomic_DNA"/>
</dbReference>
<reference evidence="2" key="1">
    <citation type="submission" date="2017-02" db="EMBL/GenBank/DDBJ databases">
        <authorList>
            <person name="Varghese N."/>
            <person name="Submissions S."/>
        </authorList>
    </citation>
    <scope>NUCLEOTIDE SEQUENCE [LARGE SCALE GENOMIC DNA]</scope>
    <source>
        <strain evidence="2">DSM 15739</strain>
    </source>
</reference>
<dbReference type="Pfam" id="PF06257">
    <property type="entry name" value="VEG"/>
    <property type="match status" value="1"/>
</dbReference>
<proteinExistence type="predicted"/>